<dbReference type="EMBL" id="JAENGP010000003">
    <property type="protein sequence ID" value="MBK1780453.1"/>
    <property type="molecule type" value="Genomic_DNA"/>
</dbReference>
<organism evidence="1 2">
    <name type="scientific">Advenella mandrilli</name>
    <dbReference type="NCBI Taxonomy" id="2800330"/>
    <lineage>
        <taxon>Bacteria</taxon>
        <taxon>Pseudomonadati</taxon>
        <taxon>Pseudomonadota</taxon>
        <taxon>Betaproteobacteria</taxon>
        <taxon>Burkholderiales</taxon>
        <taxon>Alcaligenaceae</taxon>
    </lineage>
</organism>
<keyword evidence="2" id="KW-1185">Reference proteome</keyword>
<comment type="caution">
    <text evidence="1">The sequence shown here is derived from an EMBL/GenBank/DDBJ whole genome shotgun (WGS) entry which is preliminary data.</text>
</comment>
<gene>
    <name evidence="1" type="ORF">JHL22_04415</name>
</gene>
<evidence type="ECO:0000313" key="1">
    <source>
        <dbReference type="EMBL" id="MBK1780453.1"/>
    </source>
</evidence>
<accession>A0ABS1EBN5</accession>
<name>A0ABS1EBN5_9BURK</name>
<reference evidence="1 2" key="1">
    <citation type="submission" date="2020-12" db="EMBL/GenBank/DDBJ databases">
        <authorList>
            <person name="Lu T."/>
            <person name="Wang Q."/>
            <person name="Han X."/>
        </authorList>
    </citation>
    <scope>NUCLEOTIDE SEQUENCE [LARGE SCALE GENOMIC DNA]</scope>
    <source>
        <strain evidence="1 2">WQ 585</strain>
    </source>
</reference>
<evidence type="ECO:0000313" key="2">
    <source>
        <dbReference type="Proteomes" id="UP000635316"/>
    </source>
</evidence>
<dbReference type="Proteomes" id="UP000635316">
    <property type="component" value="Unassembled WGS sequence"/>
</dbReference>
<proteinExistence type="predicted"/>
<sequence>MRRSRCCKPAGNPVRYRWFRQARYGILHPMTKTTVSPPDLDQLDEHALRALVRQLMGNVEHLTKDVTYLGQDNQFKDAHIRKLTHEIAVFGQLYG</sequence>
<protein>
    <submittedName>
        <fullName evidence="1">Uncharacterized protein</fullName>
    </submittedName>
</protein>
<dbReference type="RefSeq" id="WP_200234329.1">
    <property type="nucleotide sequence ID" value="NZ_JAENGP010000003.1"/>
</dbReference>